<evidence type="ECO:0000313" key="3">
    <source>
        <dbReference type="Proteomes" id="UP000184076"/>
    </source>
</evidence>
<dbReference type="Pfam" id="PF01381">
    <property type="entry name" value="HTH_3"/>
    <property type="match status" value="1"/>
</dbReference>
<organism evidence="2 3">
    <name type="scientific">Desulfacinum infernum DSM 9756</name>
    <dbReference type="NCBI Taxonomy" id="1121391"/>
    <lineage>
        <taxon>Bacteria</taxon>
        <taxon>Pseudomonadati</taxon>
        <taxon>Thermodesulfobacteriota</taxon>
        <taxon>Syntrophobacteria</taxon>
        <taxon>Syntrophobacterales</taxon>
        <taxon>Syntrophobacteraceae</taxon>
        <taxon>Desulfacinum</taxon>
    </lineage>
</organism>
<dbReference type="NCBIfam" id="TIGR03830">
    <property type="entry name" value="CxxCG_CxxCG_HTH"/>
    <property type="match status" value="1"/>
</dbReference>
<sequence>MRCPHDGREMDLRKVRRTATIRGRTVTYLPNRYVCPKCGIEAESPELAATNQKRLSEAYKKAEGLLTAVQIVEARRRRGWTQEDLARVARVGVASVKRWELGSIQSKANDEALRRALFDRPTDEHAWNGGRPLSLDRMRLILERFSQKLRRRLLTTRSKDKLLYAGKYLFYADMVAFRETGRGMTGASYAALPHGPQVNNYSELLPLIRSAKPNAAEPLTDEEERIIDRITKRFPSNSSIYEASHLEPVWREKPTGALIPYSDSVRLKAL</sequence>
<dbReference type="Gene3D" id="1.10.260.40">
    <property type="entry name" value="lambda repressor-like DNA-binding domains"/>
    <property type="match status" value="1"/>
</dbReference>
<dbReference type="InterPro" id="IPR022452">
    <property type="entry name" value="MqsA"/>
</dbReference>
<feature type="domain" description="HTH cro/C1-type" evidence="1">
    <location>
        <begin position="71"/>
        <end position="102"/>
    </location>
</feature>
<dbReference type="EMBL" id="FQVB01000010">
    <property type="protein sequence ID" value="SHF05332.1"/>
    <property type="molecule type" value="Genomic_DNA"/>
</dbReference>
<accession>A0A1M4YII1</accession>
<dbReference type="PROSITE" id="PS50943">
    <property type="entry name" value="HTH_CROC1"/>
    <property type="match status" value="1"/>
</dbReference>
<reference evidence="3" key="1">
    <citation type="submission" date="2016-11" db="EMBL/GenBank/DDBJ databases">
        <authorList>
            <person name="Varghese N."/>
            <person name="Submissions S."/>
        </authorList>
    </citation>
    <scope>NUCLEOTIDE SEQUENCE [LARGE SCALE GENOMIC DNA]</scope>
    <source>
        <strain evidence="3">DSM 9756</strain>
    </source>
</reference>
<dbReference type="GO" id="GO:0003677">
    <property type="term" value="F:DNA binding"/>
    <property type="evidence" value="ECO:0007669"/>
    <property type="project" value="InterPro"/>
</dbReference>
<dbReference type="InterPro" id="IPR025272">
    <property type="entry name" value="SocA_Panacea"/>
</dbReference>
<evidence type="ECO:0000313" key="2">
    <source>
        <dbReference type="EMBL" id="SHF05332.1"/>
    </source>
</evidence>
<dbReference type="AlphaFoldDB" id="A0A1M4YII1"/>
<dbReference type="SUPFAM" id="SSF47413">
    <property type="entry name" value="lambda repressor-like DNA-binding domains"/>
    <property type="match status" value="1"/>
</dbReference>
<keyword evidence="3" id="KW-1185">Reference proteome</keyword>
<dbReference type="InterPro" id="IPR001387">
    <property type="entry name" value="Cro/C1-type_HTH"/>
</dbReference>
<evidence type="ECO:0000259" key="1">
    <source>
        <dbReference type="PROSITE" id="PS50943"/>
    </source>
</evidence>
<dbReference type="Proteomes" id="UP000184076">
    <property type="component" value="Unassembled WGS sequence"/>
</dbReference>
<dbReference type="STRING" id="1121391.SAMN02745206_01263"/>
<name>A0A1M4YII1_9BACT</name>
<proteinExistence type="predicted"/>
<dbReference type="Pfam" id="PF13274">
    <property type="entry name" value="SocA_Panacea"/>
    <property type="match status" value="1"/>
</dbReference>
<protein>
    <submittedName>
        <fullName evidence="2">Putative zinc finger/helix-turn-helix protein, YgiT family</fullName>
    </submittedName>
</protein>
<gene>
    <name evidence="2" type="ORF">SAMN02745206_01263</name>
</gene>
<dbReference type="CDD" id="cd00093">
    <property type="entry name" value="HTH_XRE"/>
    <property type="match status" value="1"/>
</dbReference>
<dbReference type="InterPro" id="IPR010982">
    <property type="entry name" value="Lambda_DNA-bd_dom_sf"/>
</dbReference>